<keyword evidence="2" id="KW-1185">Reference proteome</keyword>
<dbReference type="OrthoDB" id="2111604at2"/>
<evidence type="ECO:0000313" key="1">
    <source>
        <dbReference type="EMBL" id="OBY09791.1"/>
    </source>
</evidence>
<name>A0A174WJ60_9CLOT</name>
<dbReference type="PANTHER" id="PTHR37804:SF1">
    <property type="entry name" value="CDAA REGULATORY PROTEIN CDAR"/>
    <property type="match status" value="1"/>
</dbReference>
<dbReference type="eggNOG" id="COG4856">
    <property type="taxonomic scope" value="Bacteria"/>
</dbReference>
<reference evidence="1 2" key="1">
    <citation type="submission" date="2016-06" db="EMBL/GenBank/DDBJ databases">
        <authorList>
            <person name="Kjaerup R.B."/>
            <person name="Dalgaard T.S."/>
            <person name="Juul-Madsen H.R."/>
        </authorList>
    </citation>
    <scope>NUCLEOTIDE SEQUENCE [LARGE SCALE GENOMIC DNA]</scope>
    <source>
        <strain evidence="1 2">373-A1</strain>
    </source>
</reference>
<organism evidence="1 2">
    <name type="scientific">Clostridium paraputrificum</name>
    <dbReference type="NCBI Taxonomy" id="29363"/>
    <lineage>
        <taxon>Bacteria</taxon>
        <taxon>Bacillati</taxon>
        <taxon>Bacillota</taxon>
        <taxon>Clostridia</taxon>
        <taxon>Eubacteriales</taxon>
        <taxon>Clostridiaceae</taxon>
        <taxon>Clostridium</taxon>
    </lineage>
</organism>
<dbReference type="Gene3D" id="2.170.120.40">
    <property type="entry name" value="YbbR-like domain"/>
    <property type="match status" value="2"/>
</dbReference>
<dbReference type="AlphaFoldDB" id="A0A174WJ60"/>
<comment type="caution">
    <text evidence="1">The sequence shown here is derived from an EMBL/GenBank/DDBJ whole genome shotgun (WGS) entry which is preliminary data.</text>
</comment>
<dbReference type="RefSeq" id="WP_027098880.1">
    <property type="nucleotide sequence ID" value="NZ_CABHIH010000006.1"/>
</dbReference>
<dbReference type="PANTHER" id="PTHR37804">
    <property type="entry name" value="CDAA REGULATORY PROTEIN CDAR"/>
    <property type="match status" value="1"/>
</dbReference>
<proteinExistence type="predicted"/>
<sequence>MDKGNEKRGVVQLVCVLLAFCLWLYVTSIENPNKSSEIKDIPVDIINSEVLRESNLALSPNQNFTVNLRVEGPANAVYSAKVADFKVTADLGTYVLKKGENNVPVRVVNYPQDVNVMNTGVLSIKINVEEYTEKYVNVVSKVDTFFKEGFVERAVEFTPQSVKIYGPESAVSKVESVALIGETKDISEDFESEYELIPIDSEGIVVKGVNLDRSKGTLKMQVGKGTEVPIKVKYTGSLKNGLSIEKETLSKSKVSIIGNPKDVENIKYIETEPLNLSDIVSSKDVNLKLSIPEGITVSLDEQYVTVNLKIKDEIPVTKSFDVKVDYIGVDTSHEYTPNTVKVVLEGTKEALLSIKADNIKVEASVGGLVEGNHEIEWKATLVGIDRQDVSIKTNSGKVTVVITTLQ</sequence>
<dbReference type="Proteomes" id="UP000092714">
    <property type="component" value="Unassembled WGS sequence"/>
</dbReference>
<gene>
    <name evidence="1" type="ORF">CP373A1_14080</name>
</gene>
<dbReference type="InterPro" id="IPR053154">
    <property type="entry name" value="c-di-AMP_regulator"/>
</dbReference>
<dbReference type="Gene3D" id="2.170.120.30">
    <property type="match status" value="2"/>
</dbReference>
<protein>
    <recommendedName>
        <fullName evidence="3">YbbR-like protein</fullName>
    </recommendedName>
</protein>
<dbReference type="Pfam" id="PF07949">
    <property type="entry name" value="YbbR"/>
    <property type="match status" value="2"/>
</dbReference>
<evidence type="ECO:0000313" key="2">
    <source>
        <dbReference type="Proteomes" id="UP000092714"/>
    </source>
</evidence>
<dbReference type="InterPro" id="IPR012505">
    <property type="entry name" value="YbbR"/>
</dbReference>
<evidence type="ECO:0008006" key="3">
    <source>
        <dbReference type="Google" id="ProtNLM"/>
    </source>
</evidence>
<dbReference type="GeneID" id="42776710"/>
<dbReference type="EMBL" id="MAPZ01000026">
    <property type="protein sequence ID" value="OBY09791.1"/>
    <property type="molecule type" value="Genomic_DNA"/>
</dbReference>
<accession>A0A174WJ60</accession>